<reference evidence="2" key="2">
    <citation type="submission" date="2021-01" db="UniProtKB">
        <authorList>
            <consortium name="EnsemblMetazoa"/>
        </authorList>
    </citation>
    <scope>IDENTIFICATION</scope>
</reference>
<dbReference type="SUPFAM" id="SSF56219">
    <property type="entry name" value="DNase I-like"/>
    <property type="match status" value="1"/>
</dbReference>
<dbReference type="Gene3D" id="3.60.10.10">
    <property type="entry name" value="Endonuclease/exonuclease/phosphatase"/>
    <property type="match status" value="1"/>
</dbReference>
<dbReference type="PANTHER" id="PTHR47510">
    <property type="entry name" value="REVERSE TRANSCRIPTASE DOMAIN-CONTAINING PROTEIN"/>
    <property type="match status" value="1"/>
</dbReference>
<sequence>MNNKLDELYATVQVNQADLVAVTETWFSDSNPAEANEMKGYNLLHKDRADKRGGGVALYARNDLHATPFGAELTPKHLEILWAKASLRSYVRNSVNLFTCVVYAPSNTPMKEEIIDHVIYMSDHIRNSFSDAAIVILGDFNDLDTTPFVRHLNVDQLVKQPTRQNRILDMIFTDRGDFYKEPRITAPIGRSDHSTVLLFPEISRPTLTTRFSYRPMRDSGIRSFGRWITSYDFSYLNDMESPDDMVRSLQNVLDQAYRQHFPLVVRKRSANDKQWINDKIKTDIQKRQRALERGDLASFRSIRNQIQRAIVKLKSTFYRSKIAGSDEELKSWLLAPSNTLSCWFE</sequence>
<dbReference type="OMA" id="YKEPRIT"/>
<organism evidence="2 3">
    <name type="scientific">Strongylocentrotus purpuratus</name>
    <name type="common">Purple sea urchin</name>
    <dbReference type="NCBI Taxonomy" id="7668"/>
    <lineage>
        <taxon>Eukaryota</taxon>
        <taxon>Metazoa</taxon>
        <taxon>Echinodermata</taxon>
        <taxon>Eleutherozoa</taxon>
        <taxon>Echinozoa</taxon>
        <taxon>Echinoidea</taxon>
        <taxon>Euechinoidea</taxon>
        <taxon>Echinacea</taxon>
        <taxon>Camarodonta</taxon>
        <taxon>Echinidea</taxon>
        <taxon>Strongylocentrotidae</taxon>
        <taxon>Strongylocentrotus</taxon>
    </lineage>
</organism>
<evidence type="ECO:0000259" key="1">
    <source>
        <dbReference type="Pfam" id="PF03372"/>
    </source>
</evidence>
<dbReference type="GO" id="GO:0003824">
    <property type="term" value="F:catalytic activity"/>
    <property type="evidence" value="ECO:0007669"/>
    <property type="project" value="InterPro"/>
</dbReference>
<dbReference type="Proteomes" id="UP000007110">
    <property type="component" value="Unassembled WGS sequence"/>
</dbReference>
<dbReference type="KEGG" id="spu:115926219"/>
<dbReference type="AlphaFoldDB" id="A0A7M7P5U9"/>
<dbReference type="GeneID" id="115926219"/>
<accession>A0A7M7P5U9</accession>
<reference evidence="3" key="1">
    <citation type="submission" date="2015-02" db="EMBL/GenBank/DDBJ databases">
        <title>Genome sequencing for Strongylocentrotus purpuratus.</title>
        <authorList>
            <person name="Murali S."/>
            <person name="Liu Y."/>
            <person name="Vee V."/>
            <person name="English A."/>
            <person name="Wang M."/>
            <person name="Skinner E."/>
            <person name="Han Y."/>
            <person name="Muzny D.M."/>
            <person name="Worley K.C."/>
            <person name="Gibbs R.A."/>
        </authorList>
    </citation>
    <scope>NUCLEOTIDE SEQUENCE</scope>
</reference>
<keyword evidence="3" id="KW-1185">Reference proteome</keyword>
<dbReference type="InterPro" id="IPR036691">
    <property type="entry name" value="Endo/exonu/phosph_ase_sf"/>
</dbReference>
<dbReference type="PANTHER" id="PTHR47510:SF3">
    <property type="entry name" value="ENDO_EXONUCLEASE_PHOSPHATASE DOMAIN-CONTAINING PROTEIN"/>
    <property type="match status" value="1"/>
</dbReference>
<protein>
    <recommendedName>
        <fullName evidence="1">Endonuclease/exonuclease/phosphatase domain-containing protein</fullName>
    </recommendedName>
</protein>
<dbReference type="RefSeq" id="XP_030846746.1">
    <property type="nucleotide sequence ID" value="XM_030990886.1"/>
</dbReference>
<evidence type="ECO:0000313" key="3">
    <source>
        <dbReference type="Proteomes" id="UP000007110"/>
    </source>
</evidence>
<dbReference type="InterPro" id="IPR005135">
    <property type="entry name" value="Endo/exonuclease/phosphatase"/>
</dbReference>
<dbReference type="OrthoDB" id="5986182at2759"/>
<dbReference type="EnsemblMetazoa" id="XM_030990886">
    <property type="protein sequence ID" value="XP_030846746"/>
    <property type="gene ID" value="LOC115926219"/>
</dbReference>
<name>A0A7M7P5U9_STRPU</name>
<proteinExistence type="predicted"/>
<feature type="domain" description="Endonuclease/exonuclease/phosphatase" evidence="1">
    <location>
        <begin position="2"/>
        <end position="193"/>
    </location>
</feature>
<dbReference type="InParanoid" id="A0A7M7P5U9"/>
<dbReference type="Pfam" id="PF03372">
    <property type="entry name" value="Exo_endo_phos"/>
    <property type="match status" value="1"/>
</dbReference>
<evidence type="ECO:0000313" key="2">
    <source>
        <dbReference type="EnsemblMetazoa" id="XP_030846746"/>
    </source>
</evidence>